<proteinExistence type="predicted"/>
<reference evidence="2 3" key="1">
    <citation type="journal article" date="2014" name="Agronomy (Basel)">
        <title>A Draft Genome Sequence for Ensete ventricosum, the Drought-Tolerant Tree Against Hunger.</title>
        <authorList>
            <person name="Harrison J."/>
            <person name="Moore K.A."/>
            <person name="Paszkiewicz K."/>
            <person name="Jones T."/>
            <person name="Grant M."/>
            <person name="Ambacheew D."/>
            <person name="Muzemil S."/>
            <person name="Studholme D.J."/>
        </authorList>
    </citation>
    <scope>NUCLEOTIDE SEQUENCE [LARGE SCALE GENOMIC DNA]</scope>
</reference>
<dbReference type="Gene3D" id="1.20.5.340">
    <property type="match status" value="1"/>
</dbReference>
<feature type="coiled-coil region" evidence="1">
    <location>
        <begin position="42"/>
        <end position="83"/>
    </location>
</feature>
<name>A0A426X1H8_ENSVE</name>
<dbReference type="AlphaFoldDB" id="A0A426X1H8"/>
<evidence type="ECO:0000313" key="2">
    <source>
        <dbReference type="EMBL" id="RRT33335.1"/>
    </source>
</evidence>
<organism evidence="2 3">
    <name type="scientific">Ensete ventricosum</name>
    <name type="common">Abyssinian banana</name>
    <name type="synonym">Musa ensete</name>
    <dbReference type="NCBI Taxonomy" id="4639"/>
    <lineage>
        <taxon>Eukaryota</taxon>
        <taxon>Viridiplantae</taxon>
        <taxon>Streptophyta</taxon>
        <taxon>Embryophyta</taxon>
        <taxon>Tracheophyta</taxon>
        <taxon>Spermatophyta</taxon>
        <taxon>Magnoliopsida</taxon>
        <taxon>Liliopsida</taxon>
        <taxon>Zingiberales</taxon>
        <taxon>Musaceae</taxon>
        <taxon>Ensete</taxon>
    </lineage>
</organism>
<keyword evidence="1" id="KW-0175">Coiled coil</keyword>
<dbReference type="EMBL" id="AMZH03029292">
    <property type="protein sequence ID" value="RRT33335.1"/>
    <property type="molecule type" value="Genomic_DNA"/>
</dbReference>
<accession>A0A426X1H8</accession>
<sequence length="115" mass="12874">MNTADKSAVWVRTSAKPPFSSPLAFFQVVNKELKTSIDHELATVAERRAKELEAEIEKMRTELESLRSQRREHQQEVGLLRSSLDGAWNDRARLKGDVLSLTKATTSAVSAYKAS</sequence>
<comment type="caution">
    <text evidence="2">The sequence shown here is derived from an EMBL/GenBank/DDBJ whole genome shotgun (WGS) entry which is preliminary data.</text>
</comment>
<evidence type="ECO:0000313" key="3">
    <source>
        <dbReference type="Proteomes" id="UP000287651"/>
    </source>
</evidence>
<gene>
    <name evidence="2" type="ORF">B296_00043416</name>
</gene>
<dbReference type="Proteomes" id="UP000287651">
    <property type="component" value="Unassembled WGS sequence"/>
</dbReference>
<evidence type="ECO:0000256" key="1">
    <source>
        <dbReference type="SAM" id="Coils"/>
    </source>
</evidence>
<protein>
    <submittedName>
        <fullName evidence="2">Uncharacterized protein</fullName>
    </submittedName>
</protein>